<feature type="chain" id="PRO_5046860214" description="Pectate lyase superfamily protein domain-containing protein" evidence="1">
    <location>
        <begin position="22"/>
        <end position="157"/>
    </location>
</feature>
<proteinExistence type="predicted"/>
<sequence>MQVFKLLIPILVLNLSFGVNAQNENDQLTDIRYGDPGLVLDESKVDPRYPDIVEWAKAGVRGGIPFRETTPIVKTIKPGTDNIQGAIDQVKNGGVIILKSGTYTLNQPVYLKSNIILRGETGDPKDVVININFRQKWEGWASKRYGLVMHDVKNALE</sequence>
<dbReference type="RefSeq" id="WP_242288270.1">
    <property type="nucleotide sequence ID" value="NZ_JAKKSL010000005.1"/>
</dbReference>
<dbReference type="InterPro" id="IPR011050">
    <property type="entry name" value="Pectin_lyase_fold/virulence"/>
</dbReference>
<protein>
    <recommendedName>
        <fullName evidence="4">Pectate lyase superfamily protein domain-containing protein</fullName>
    </recommendedName>
</protein>
<name>A0ABS9X7C3_9GAMM</name>
<accession>A0ABS9X7C3</accession>
<dbReference type="Gene3D" id="2.160.20.10">
    <property type="entry name" value="Single-stranded right-handed beta-helix, Pectin lyase-like"/>
    <property type="match status" value="1"/>
</dbReference>
<feature type="signal peptide" evidence="1">
    <location>
        <begin position="1"/>
        <end position="21"/>
    </location>
</feature>
<comment type="caution">
    <text evidence="2">The sequence shown here is derived from an EMBL/GenBank/DDBJ whole genome shotgun (WGS) entry which is preliminary data.</text>
</comment>
<evidence type="ECO:0000256" key="1">
    <source>
        <dbReference type="SAM" id="SignalP"/>
    </source>
</evidence>
<dbReference type="EMBL" id="JAKKSL010000005">
    <property type="protein sequence ID" value="MCI2285386.1"/>
    <property type="molecule type" value="Genomic_DNA"/>
</dbReference>
<keyword evidence="3" id="KW-1185">Reference proteome</keyword>
<organism evidence="2 3">
    <name type="scientific">Colwellia maritima</name>
    <dbReference type="NCBI Taxonomy" id="2912588"/>
    <lineage>
        <taxon>Bacteria</taxon>
        <taxon>Pseudomonadati</taxon>
        <taxon>Pseudomonadota</taxon>
        <taxon>Gammaproteobacteria</taxon>
        <taxon>Alteromonadales</taxon>
        <taxon>Colwelliaceae</taxon>
        <taxon>Colwellia</taxon>
    </lineage>
</organism>
<gene>
    <name evidence="2" type="ORF">L3081_20860</name>
</gene>
<evidence type="ECO:0008006" key="4">
    <source>
        <dbReference type="Google" id="ProtNLM"/>
    </source>
</evidence>
<dbReference type="InterPro" id="IPR012334">
    <property type="entry name" value="Pectin_lyas_fold"/>
</dbReference>
<evidence type="ECO:0000313" key="2">
    <source>
        <dbReference type="EMBL" id="MCI2285386.1"/>
    </source>
</evidence>
<evidence type="ECO:0000313" key="3">
    <source>
        <dbReference type="Proteomes" id="UP001139646"/>
    </source>
</evidence>
<reference evidence="2" key="1">
    <citation type="submission" date="2022-01" db="EMBL/GenBank/DDBJ databases">
        <title>Colwellia maritima, isolated from seawater.</title>
        <authorList>
            <person name="Kristyanto S."/>
            <person name="Jung J."/>
            <person name="Jeon C.O."/>
        </authorList>
    </citation>
    <scope>NUCLEOTIDE SEQUENCE</scope>
    <source>
        <strain evidence="2">MSW7</strain>
    </source>
</reference>
<dbReference type="Proteomes" id="UP001139646">
    <property type="component" value="Unassembled WGS sequence"/>
</dbReference>
<keyword evidence="1" id="KW-0732">Signal</keyword>
<dbReference type="SUPFAM" id="SSF51126">
    <property type="entry name" value="Pectin lyase-like"/>
    <property type="match status" value="1"/>
</dbReference>